<protein>
    <submittedName>
        <fullName evidence="1">Uncharacterized protein</fullName>
    </submittedName>
</protein>
<sequence>MELKRTFSTSRLLNLALVSRNSLEVVVFTSIREKVSIEVDERSIPSRSGGQRLRNQSVLADKLAVIS</sequence>
<evidence type="ECO:0000313" key="3">
    <source>
        <dbReference type="Proteomes" id="UP000494106"/>
    </source>
</evidence>
<evidence type="ECO:0000313" key="4">
    <source>
        <dbReference type="Proteomes" id="UP000494256"/>
    </source>
</evidence>
<proteinExistence type="predicted"/>
<reference evidence="3 4" key="1">
    <citation type="submission" date="2020-04" db="EMBL/GenBank/DDBJ databases">
        <authorList>
            <person name="Wallbank WR R."/>
            <person name="Pardo Diaz C."/>
            <person name="Kozak K."/>
            <person name="Martin S."/>
            <person name="Jiggins C."/>
            <person name="Moest M."/>
            <person name="Warren A I."/>
            <person name="Byers J.R.P. K."/>
            <person name="Montejo-Kovacevich G."/>
            <person name="Yen C E."/>
        </authorList>
    </citation>
    <scope>NUCLEOTIDE SEQUENCE [LARGE SCALE GENOMIC DNA]</scope>
</reference>
<evidence type="ECO:0000313" key="1">
    <source>
        <dbReference type="EMBL" id="CAB3224084.1"/>
    </source>
</evidence>
<dbReference type="Proteomes" id="UP000494106">
    <property type="component" value="Unassembled WGS sequence"/>
</dbReference>
<dbReference type="EMBL" id="CADEBD010000171">
    <property type="protein sequence ID" value="CAB3224084.1"/>
    <property type="molecule type" value="Genomic_DNA"/>
</dbReference>
<evidence type="ECO:0000313" key="2">
    <source>
        <dbReference type="EMBL" id="CAB3253494.1"/>
    </source>
</evidence>
<dbReference type="Proteomes" id="UP000494256">
    <property type="component" value="Unassembled WGS sequence"/>
</dbReference>
<dbReference type="AlphaFoldDB" id="A0A8S0YWT4"/>
<keyword evidence="3" id="KW-1185">Reference proteome</keyword>
<dbReference type="EMBL" id="CADEBC010000561">
    <property type="protein sequence ID" value="CAB3253494.1"/>
    <property type="molecule type" value="Genomic_DNA"/>
</dbReference>
<name>A0A8S0YWT4_ARCPL</name>
<comment type="caution">
    <text evidence="1">The sequence shown here is derived from an EMBL/GenBank/DDBJ whole genome shotgun (WGS) entry which is preliminary data.</text>
</comment>
<accession>A0A8S0YWT4</accession>
<gene>
    <name evidence="2" type="ORF">APLA_LOCUS14151</name>
    <name evidence="1" type="ORF">APLA_LOCUS1700</name>
</gene>
<organism evidence="1 4">
    <name type="scientific">Arctia plantaginis</name>
    <name type="common">Wood tiger moth</name>
    <name type="synonym">Phalaena plantaginis</name>
    <dbReference type="NCBI Taxonomy" id="874455"/>
    <lineage>
        <taxon>Eukaryota</taxon>
        <taxon>Metazoa</taxon>
        <taxon>Ecdysozoa</taxon>
        <taxon>Arthropoda</taxon>
        <taxon>Hexapoda</taxon>
        <taxon>Insecta</taxon>
        <taxon>Pterygota</taxon>
        <taxon>Neoptera</taxon>
        <taxon>Endopterygota</taxon>
        <taxon>Lepidoptera</taxon>
        <taxon>Glossata</taxon>
        <taxon>Ditrysia</taxon>
        <taxon>Noctuoidea</taxon>
        <taxon>Erebidae</taxon>
        <taxon>Arctiinae</taxon>
        <taxon>Arctia</taxon>
    </lineage>
</organism>